<keyword evidence="2" id="KW-0732">Signal</keyword>
<protein>
    <submittedName>
        <fullName evidence="3">Uncharacterized protein</fullName>
    </submittedName>
</protein>
<reference evidence="3" key="1">
    <citation type="submission" date="2021-01" db="EMBL/GenBank/DDBJ databases">
        <authorList>
            <person name="Corre E."/>
            <person name="Pelletier E."/>
            <person name="Niang G."/>
            <person name="Scheremetjew M."/>
            <person name="Finn R."/>
            <person name="Kale V."/>
            <person name="Holt S."/>
            <person name="Cochrane G."/>
            <person name="Meng A."/>
            <person name="Brown T."/>
            <person name="Cohen L."/>
        </authorList>
    </citation>
    <scope>NUCLEOTIDE SEQUENCE</scope>
    <source>
        <strain evidence="3">Ms1</strain>
    </source>
</reference>
<accession>A0A7S1CSJ3</accession>
<feature type="signal peptide" evidence="2">
    <location>
        <begin position="1"/>
        <end position="26"/>
    </location>
</feature>
<name>A0A7S1CSJ3_9STRA</name>
<dbReference type="EMBL" id="HBFS01027739">
    <property type="protein sequence ID" value="CAD8925324.1"/>
    <property type="molecule type" value="Transcribed_RNA"/>
</dbReference>
<organism evidence="3">
    <name type="scientific">Bicosoecida sp. CB-2014</name>
    <dbReference type="NCBI Taxonomy" id="1486930"/>
    <lineage>
        <taxon>Eukaryota</taxon>
        <taxon>Sar</taxon>
        <taxon>Stramenopiles</taxon>
        <taxon>Bigyra</taxon>
        <taxon>Opalozoa</taxon>
        <taxon>Bicosoecida</taxon>
    </lineage>
</organism>
<feature type="region of interest" description="Disordered" evidence="1">
    <location>
        <begin position="205"/>
        <end position="228"/>
    </location>
</feature>
<evidence type="ECO:0000256" key="2">
    <source>
        <dbReference type="SAM" id="SignalP"/>
    </source>
</evidence>
<feature type="chain" id="PRO_5031543340" evidence="2">
    <location>
        <begin position="27"/>
        <end position="228"/>
    </location>
</feature>
<gene>
    <name evidence="3" type="ORF">BSP0115_LOCUS18588</name>
</gene>
<proteinExistence type="predicted"/>
<feature type="region of interest" description="Disordered" evidence="1">
    <location>
        <begin position="105"/>
        <end position="128"/>
    </location>
</feature>
<evidence type="ECO:0000256" key="1">
    <source>
        <dbReference type="SAM" id="MobiDB-lite"/>
    </source>
</evidence>
<evidence type="ECO:0000313" key="3">
    <source>
        <dbReference type="EMBL" id="CAD8925324.1"/>
    </source>
</evidence>
<sequence>MAAAAPSSVILVLALAASIAFHAAEACSPDPITRDCVGSCEKGLTCTGAGMSCGCSNPDANAGADGIMCVWDPDNGKCVGVCGDGGRCDGDDGECQCFLSDPAAPDTPSSDVPGSAAPATTSDGGEVDADPNGCGECKKRGGWCACFFFDECFCWFGPANHTAPPAESREDASCSADWSGTCSGSCDFGSCAGGGGTCWCADDDGKPVPPRRSNNSTAGGGVRGATRK</sequence>
<feature type="compositionally biased region" description="Polar residues" evidence="1">
    <location>
        <begin position="107"/>
        <end position="123"/>
    </location>
</feature>
<dbReference type="AlphaFoldDB" id="A0A7S1CSJ3"/>
<feature type="compositionally biased region" description="Gly residues" evidence="1">
    <location>
        <begin position="218"/>
        <end position="228"/>
    </location>
</feature>